<keyword evidence="2" id="KW-1185">Reference proteome</keyword>
<dbReference type="EMBL" id="JAVREN010000018">
    <property type="protein sequence ID" value="MDT0308101.1"/>
    <property type="molecule type" value="Genomic_DNA"/>
</dbReference>
<accession>A0ABU2L949</accession>
<reference evidence="2" key="1">
    <citation type="submission" date="2023-07" db="EMBL/GenBank/DDBJ databases">
        <title>30 novel species of actinomycetes from the DSMZ collection.</title>
        <authorList>
            <person name="Nouioui I."/>
        </authorList>
    </citation>
    <scope>NUCLEOTIDE SEQUENCE [LARGE SCALE GENOMIC DNA]</scope>
    <source>
        <strain evidence="2">DSM 44917</strain>
    </source>
</reference>
<comment type="caution">
    <text evidence="1">The sequence shown here is derived from an EMBL/GenBank/DDBJ whole genome shotgun (WGS) entry which is preliminary data.</text>
</comment>
<evidence type="ECO:0000313" key="1">
    <source>
        <dbReference type="EMBL" id="MDT0308101.1"/>
    </source>
</evidence>
<organism evidence="1 2">
    <name type="scientific">Streptomyces boetiae</name>
    <dbReference type="NCBI Taxonomy" id="3075541"/>
    <lineage>
        <taxon>Bacteria</taxon>
        <taxon>Bacillati</taxon>
        <taxon>Actinomycetota</taxon>
        <taxon>Actinomycetes</taxon>
        <taxon>Kitasatosporales</taxon>
        <taxon>Streptomycetaceae</taxon>
        <taxon>Streptomyces</taxon>
    </lineage>
</organism>
<dbReference type="RefSeq" id="WP_311631054.1">
    <property type="nucleotide sequence ID" value="NZ_JAVREN010000018.1"/>
</dbReference>
<sequence length="162" mass="18302">MDEVLEILQALRDAPVLTGEAIVPLLEQRGWEPYRRAPAEPFYRPWHRGPGSLSIQYDPPKLRLAFTLWLRDFDEEEAALGTGAYGDDLRQEGERAAREAADEVVRRVPAAELPPVDIGAEYGEYLEEYFWTTGWRYGSRTLVVGAAQDDADAPCVVYALIY</sequence>
<protein>
    <submittedName>
        <fullName evidence="1">Uncharacterized protein</fullName>
    </submittedName>
</protein>
<name>A0ABU2L949_9ACTN</name>
<evidence type="ECO:0000313" key="2">
    <source>
        <dbReference type="Proteomes" id="UP001183388"/>
    </source>
</evidence>
<gene>
    <name evidence="1" type="ORF">RM780_14165</name>
</gene>
<proteinExistence type="predicted"/>
<dbReference type="Proteomes" id="UP001183388">
    <property type="component" value="Unassembled WGS sequence"/>
</dbReference>